<dbReference type="Proteomes" id="UP001362999">
    <property type="component" value="Unassembled WGS sequence"/>
</dbReference>
<reference evidence="3 4" key="1">
    <citation type="journal article" date="2024" name="J Genomics">
        <title>Draft genome sequencing and assembly of Favolaschia claudopus CIRM-BRFM 2984 isolated from oak limbs.</title>
        <authorList>
            <person name="Navarro D."/>
            <person name="Drula E."/>
            <person name="Chaduli D."/>
            <person name="Cazenave R."/>
            <person name="Ahrendt S."/>
            <person name="Wang J."/>
            <person name="Lipzen A."/>
            <person name="Daum C."/>
            <person name="Barry K."/>
            <person name="Grigoriev I.V."/>
            <person name="Favel A."/>
            <person name="Rosso M.N."/>
            <person name="Martin F."/>
        </authorList>
    </citation>
    <scope>NUCLEOTIDE SEQUENCE [LARGE SCALE GENOMIC DNA]</scope>
    <source>
        <strain evidence="3 4">CIRM-BRFM 2984</strain>
    </source>
</reference>
<gene>
    <name evidence="3" type="ORF">R3P38DRAFT_3474710</name>
</gene>
<keyword evidence="1" id="KW-0175">Coiled coil</keyword>
<feature type="region of interest" description="Disordered" evidence="2">
    <location>
        <begin position="457"/>
        <end position="542"/>
    </location>
</feature>
<evidence type="ECO:0000313" key="3">
    <source>
        <dbReference type="EMBL" id="KAK7038141.1"/>
    </source>
</evidence>
<comment type="caution">
    <text evidence="3">The sequence shown here is derived from an EMBL/GenBank/DDBJ whole genome shotgun (WGS) entry which is preliminary data.</text>
</comment>
<evidence type="ECO:0000256" key="1">
    <source>
        <dbReference type="SAM" id="Coils"/>
    </source>
</evidence>
<evidence type="ECO:0008006" key="5">
    <source>
        <dbReference type="Google" id="ProtNLM"/>
    </source>
</evidence>
<dbReference type="EMBL" id="JAWWNJ010000017">
    <property type="protein sequence ID" value="KAK7038141.1"/>
    <property type="molecule type" value="Genomic_DNA"/>
</dbReference>
<keyword evidence="4" id="KW-1185">Reference proteome</keyword>
<dbReference type="Gene3D" id="3.60.10.10">
    <property type="entry name" value="Endonuclease/exonuclease/phosphatase"/>
    <property type="match status" value="1"/>
</dbReference>
<organism evidence="3 4">
    <name type="scientific">Favolaschia claudopus</name>
    <dbReference type="NCBI Taxonomy" id="2862362"/>
    <lineage>
        <taxon>Eukaryota</taxon>
        <taxon>Fungi</taxon>
        <taxon>Dikarya</taxon>
        <taxon>Basidiomycota</taxon>
        <taxon>Agaricomycotina</taxon>
        <taxon>Agaricomycetes</taxon>
        <taxon>Agaricomycetidae</taxon>
        <taxon>Agaricales</taxon>
        <taxon>Marasmiineae</taxon>
        <taxon>Mycenaceae</taxon>
        <taxon>Favolaschia</taxon>
    </lineage>
</organism>
<protein>
    <recommendedName>
        <fullName evidence="5">Reverse transcriptase</fullName>
    </recommendedName>
</protein>
<sequence length="1097" mass="122217">MTTYTLPPYKPPVFAPHEQADDQSANDATPPGLLAPGVELIIGGLDRANPGSALDDARRIVNEYNAAHPEQLLPPLKLRPASTNQTPLDYVYVHLDPHLDKIPRPDILQDTMLRLVEAYRDRGQWVKWKISKGLDKSRQVTFTAANADAAKLLKTELDKQFAEKGHVVQGSWIGNQREPRITYNFVSSRSAHEVLASRPVVNGSILLPSQPRFIQPQWGLEVAIAGCTDVIGAQQLIDNYIHATYGNDAIATSRMELYDDVYCAVLKDWDTSTRLLSEPFEAFLAYKSRPSFTSPIDPMFLYEYNSMGAPANPSFLLRDRQQTPSFGDPQTSALQDQINELRKQGTATVNGFQQMIGQHGKSISALEASQDKIFQGIAALSSIMSSGSLLAAQNSTLQNLTSQRSTLNILLTMNSNPQATPLLNSQAEELDRQIKNQQAAVDQAKSQVAALNRHFSPTLSITEHARNPQPQASTPRSRPEATDQPPTNRPRRAADEDEEDVRAMIMVRLCPPPPDPSHPVRTSSGLKTCSRDSKGGWRRGRQRSLHTPIHAFIIMFVSLVILPVLASHTFRTFSINTNGFGDVMKQSAVYDAISSLRPSAFVINETKSSSPVASRIQVKGYKTYESQGVRPDGKSRAGKWGVIVGIDDSLHAQRVEVSPSLQGRAVALDVIIPTSNGRGFCHRFIGLYAPWKPGEDEEEEANFWRLIIHLCQEAPYSWSIEGDCNATTSSAESTGGNYRLTPARRQYANFLHITNGKDLWMEQPDRNAANTFTYKGPFGQSIIDRLAHSTAGVLGGSIAVSRVFIPATDHRAIVASIALCAPPTWNSQAEIPAFSTPYYDPRSIYPKRGEKHRFKAFSDAVDEAMASENLSATPIDDEATWTTVYKRLTDIFHKAAHSCFEYPEIRSMQGKKRVSNPTLRAIIIEIRRINRLLSAFSPRHLHSPRCFHENWARTYINTYQAAPQTDPSGRITSFDTYLKSIRRALSKLRYREEKAEIIRRQDITTRNKIRSSLFSGSTKKLYGPNIYDPPPLALSSEADPTSFITSPEGIKTGTMTYFNDLFFGGRYRTKYKFTLVSCAIITFPDQSLQFLTVPRKS</sequence>
<feature type="region of interest" description="Disordered" evidence="2">
    <location>
        <begin position="1"/>
        <end position="32"/>
    </location>
</feature>
<evidence type="ECO:0000313" key="4">
    <source>
        <dbReference type="Proteomes" id="UP001362999"/>
    </source>
</evidence>
<name>A0AAW0CIJ8_9AGAR</name>
<dbReference type="AlphaFoldDB" id="A0AAW0CIJ8"/>
<accession>A0AAW0CIJ8</accession>
<evidence type="ECO:0000256" key="2">
    <source>
        <dbReference type="SAM" id="MobiDB-lite"/>
    </source>
</evidence>
<proteinExistence type="predicted"/>
<dbReference type="SUPFAM" id="SSF56219">
    <property type="entry name" value="DNase I-like"/>
    <property type="match status" value="1"/>
</dbReference>
<dbReference type="InterPro" id="IPR036691">
    <property type="entry name" value="Endo/exonu/phosph_ase_sf"/>
</dbReference>
<feature type="coiled-coil region" evidence="1">
    <location>
        <begin position="427"/>
        <end position="454"/>
    </location>
</feature>